<dbReference type="SUPFAM" id="SSF53223">
    <property type="entry name" value="Aminoacid dehydrogenase-like, N-terminal domain"/>
    <property type="match status" value="1"/>
</dbReference>
<evidence type="ECO:0000256" key="7">
    <source>
        <dbReference type="RuleBase" id="RU003426"/>
    </source>
</evidence>
<dbReference type="InterPro" id="IPR036291">
    <property type="entry name" value="NAD(P)-bd_dom_sf"/>
</dbReference>
<keyword evidence="3 6" id="KW-0479">Metal-binding</keyword>
<dbReference type="GeneID" id="17311991"/>
<evidence type="ECO:0000256" key="2">
    <source>
        <dbReference type="ARBA" id="ARBA00008785"/>
    </source>
</evidence>
<dbReference type="InterPro" id="IPR015884">
    <property type="entry name" value="Malic_enzyme_CS"/>
</dbReference>
<dbReference type="Pfam" id="PF00390">
    <property type="entry name" value="malic"/>
    <property type="match status" value="1"/>
</dbReference>
<feature type="active site" description="Proton acceptor" evidence="4">
    <location>
        <position position="165"/>
    </location>
</feature>
<sequence length="546" mass="60558">MERAKFGYSCLRDPIVNHGDAFSPNERDRLHLRGLLPPAVKSLSLQEKRVMKQLSEISEPLHKYFFLMSLLDTNETLFYRVLVDHLQELMPIIYTPVVGLACLRYGHIFQRPRGMYLSIEDKGNVSNILNNWPECQVDVAVITDGERILGLGDLGAYGMGIPIGKLNLYTACAGIHPRRCLPILVDVGTNNKKLHADAMYTGLPSARVRGEAYFAFMEEVLTSLSSKFPGILIQFEDFGNTTAFQLLQSYRQRICTFNDDIQGTAAVALAGLLSAVRVKGTRLRDEVLVFMGAGEAGTGIADLVVEQMHAEGLTKEEARARCWLVDSKGLVVKSRREELQHHKLNYAHEHGKIKDLLSIVRTLRPTALIGVCATAKVFTREIVELMSEINERPILFPLSNPTQLAECSAEEAWTWTRGKVLFASGSPFDPIERDGRLFVPGQGNNAYIFPGVGLGAVVGKLRHITDNMFRIAARALADQVTDGDIKNGCLFPPLQDMRRVSEKIAVAVVHEGMKEGMCSATLQEGEVLAAVRKAIYVPDYSPMCKL</sequence>
<dbReference type="PaxDb" id="55529-EKX55125"/>
<dbReference type="InterPro" id="IPR012301">
    <property type="entry name" value="Malic_N_dom"/>
</dbReference>
<dbReference type="SMART" id="SM00919">
    <property type="entry name" value="Malic_M"/>
    <property type="match status" value="1"/>
</dbReference>
<feature type="domain" description="Malic enzyme NAD-binding" evidence="8">
    <location>
        <begin position="261"/>
        <end position="513"/>
    </location>
</feature>
<dbReference type="PIRSF" id="PIRSF000106">
    <property type="entry name" value="ME"/>
    <property type="match status" value="1"/>
</dbReference>
<dbReference type="STRING" id="905079.L1K3S9"/>
<dbReference type="InterPro" id="IPR001891">
    <property type="entry name" value="Malic_OxRdtase"/>
</dbReference>
<dbReference type="PANTHER" id="PTHR23406">
    <property type="entry name" value="MALIC ENZYME-RELATED"/>
    <property type="match status" value="1"/>
</dbReference>
<evidence type="ECO:0000259" key="8">
    <source>
        <dbReference type="SMART" id="SM00919"/>
    </source>
</evidence>
<dbReference type="Gene3D" id="3.40.50.720">
    <property type="entry name" value="NAD(P)-binding Rossmann-like Domain"/>
    <property type="match status" value="1"/>
</dbReference>
<dbReference type="HOGENOM" id="CLU_011405_5_0_1"/>
<evidence type="ECO:0000259" key="9">
    <source>
        <dbReference type="SMART" id="SM01274"/>
    </source>
</evidence>
<dbReference type="Proteomes" id="UP000011087">
    <property type="component" value="Unassembled WGS sequence"/>
</dbReference>
<dbReference type="Gene3D" id="3.40.50.10380">
    <property type="entry name" value="Malic enzyme, N-terminal domain"/>
    <property type="match status" value="1"/>
</dbReference>
<dbReference type="InterPro" id="IPR046346">
    <property type="entry name" value="Aminoacid_DH-like_N_sf"/>
</dbReference>
<evidence type="ECO:0000256" key="6">
    <source>
        <dbReference type="PIRSR" id="PIRSR000106-3"/>
    </source>
</evidence>
<dbReference type="OMA" id="QIVNHMV"/>
<proteinExistence type="inferred from homology"/>
<feature type="domain" description="Malic enzyme N-terminal" evidence="9">
    <location>
        <begin position="71"/>
        <end position="251"/>
    </location>
</feature>
<dbReference type="PROSITE" id="PS00331">
    <property type="entry name" value="MALIC_ENZYMES"/>
    <property type="match status" value="1"/>
</dbReference>
<dbReference type="CDD" id="cd05312">
    <property type="entry name" value="NAD_bind_1_malic_enz"/>
    <property type="match status" value="1"/>
</dbReference>
<dbReference type="PRINTS" id="PR00072">
    <property type="entry name" value="MALOXRDTASE"/>
</dbReference>
<evidence type="ECO:0000313" key="12">
    <source>
        <dbReference type="Proteomes" id="UP000011087"/>
    </source>
</evidence>
<reference evidence="12" key="2">
    <citation type="submission" date="2012-11" db="EMBL/GenBank/DDBJ databases">
        <authorList>
            <person name="Kuo A."/>
            <person name="Curtis B.A."/>
            <person name="Tanifuji G."/>
            <person name="Burki F."/>
            <person name="Gruber A."/>
            <person name="Irimia M."/>
            <person name="Maruyama S."/>
            <person name="Arias M.C."/>
            <person name="Ball S.G."/>
            <person name="Gile G.H."/>
            <person name="Hirakawa Y."/>
            <person name="Hopkins J.F."/>
            <person name="Rensing S.A."/>
            <person name="Schmutz J."/>
            <person name="Symeonidi A."/>
            <person name="Elias M."/>
            <person name="Eveleigh R.J."/>
            <person name="Herman E.K."/>
            <person name="Klute M.J."/>
            <person name="Nakayama T."/>
            <person name="Obornik M."/>
            <person name="Reyes-Prieto A."/>
            <person name="Armbrust E.V."/>
            <person name="Aves S.J."/>
            <person name="Beiko R.G."/>
            <person name="Coutinho P."/>
            <person name="Dacks J.B."/>
            <person name="Durnford D.G."/>
            <person name="Fast N.M."/>
            <person name="Green B.R."/>
            <person name="Grisdale C."/>
            <person name="Hempe F."/>
            <person name="Henrissat B."/>
            <person name="Hoppner M.P."/>
            <person name="Ishida K.-I."/>
            <person name="Kim E."/>
            <person name="Koreny L."/>
            <person name="Kroth P.G."/>
            <person name="Liu Y."/>
            <person name="Malik S.-B."/>
            <person name="Maier U.G."/>
            <person name="McRose D."/>
            <person name="Mock T."/>
            <person name="Neilson J.A."/>
            <person name="Onodera N.T."/>
            <person name="Poole A.M."/>
            <person name="Pritham E.J."/>
            <person name="Richards T.A."/>
            <person name="Rocap G."/>
            <person name="Roy S.W."/>
            <person name="Sarai C."/>
            <person name="Schaack S."/>
            <person name="Shirato S."/>
            <person name="Slamovits C.H."/>
            <person name="Spencer D.F."/>
            <person name="Suzuki S."/>
            <person name="Worden A.Z."/>
            <person name="Zauner S."/>
            <person name="Barry K."/>
            <person name="Bell C."/>
            <person name="Bharti A.K."/>
            <person name="Crow J.A."/>
            <person name="Grimwood J."/>
            <person name="Kramer R."/>
            <person name="Lindquist E."/>
            <person name="Lucas S."/>
            <person name="Salamov A."/>
            <person name="McFadden G.I."/>
            <person name="Lane C.E."/>
            <person name="Keeling P.J."/>
            <person name="Gray M.W."/>
            <person name="Grigoriev I.V."/>
            <person name="Archibald J.M."/>
        </authorList>
    </citation>
    <scope>NUCLEOTIDE SEQUENCE</scope>
    <source>
        <strain evidence="12">CCMP2712</strain>
    </source>
</reference>
<feature type="binding site" evidence="5">
    <location>
        <position position="400"/>
    </location>
    <ligand>
        <name>(S)-malate</name>
        <dbReference type="ChEBI" id="CHEBI:15589"/>
    </ligand>
</feature>
<dbReference type="Pfam" id="PF03949">
    <property type="entry name" value="Malic_M"/>
    <property type="match status" value="1"/>
</dbReference>
<dbReference type="RefSeq" id="XP_005842105.1">
    <property type="nucleotide sequence ID" value="XM_005842048.1"/>
</dbReference>
<name>L1K3S9_GUITC</name>
<dbReference type="SUPFAM" id="SSF51735">
    <property type="entry name" value="NAD(P)-binding Rossmann-fold domains"/>
    <property type="match status" value="1"/>
</dbReference>
<feature type="active site" description="Proton donor" evidence="4">
    <location>
        <position position="94"/>
    </location>
</feature>
<reference evidence="10 12" key="1">
    <citation type="journal article" date="2012" name="Nature">
        <title>Algal genomes reveal evolutionary mosaicism and the fate of nucleomorphs.</title>
        <authorList>
            <consortium name="DOE Joint Genome Institute"/>
            <person name="Curtis B.A."/>
            <person name="Tanifuji G."/>
            <person name="Burki F."/>
            <person name="Gruber A."/>
            <person name="Irimia M."/>
            <person name="Maruyama S."/>
            <person name="Arias M.C."/>
            <person name="Ball S.G."/>
            <person name="Gile G.H."/>
            <person name="Hirakawa Y."/>
            <person name="Hopkins J.F."/>
            <person name="Kuo A."/>
            <person name="Rensing S.A."/>
            <person name="Schmutz J."/>
            <person name="Symeonidi A."/>
            <person name="Elias M."/>
            <person name="Eveleigh R.J."/>
            <person name="Herman E.K."/>
            <person name="Klute M.J."/>
            <person name="Nakayama T."/>
            <person name="Obornik M."/>
            <person name="Reyes-Prieto A."/>
            <person name="Armbrust E.V."/>
            <person name="Aves S.J."/>
            <person name="Beiko R.G."/>
            <person name="Coutinho P."/>
            <person name="Dacks J.B."/>
            <person name="Durnford D.G."/>
            <person name="Fast N.M."/>
            <person name="Green B.R."/>
            <person name="Grisdale C.J."/>
            <person name="Hempel F."/>
            <person name="Henrissat B."/>
            <person name="Hoppner M.P."/>
            <person name="Ishida K."/>
            <person name="Kim E."/>
            <person name="Koreny L."/>
            <person name="Kroth P.G."/>
            <person name="Liu Y."/>
            <person name="Malik S.B."/>
            <person name="Maier U.G."/>
            <person name="McRose D."/>
            <person name="Mock T."/>
            <person name="Neilson J.A."/>
            <person name="Onodera N.T."/>
            <person name="Poole A.M."/>
            <person name="Pritham E.J."/>
            <person name="Richards T.A."/>
            <person name="Rocap G."/>
            <person name="Roy S.W."/>
            <person name="Sarai C."/>
            <person name="Schaack S."/>
            <person name="Shirato S."/>
            <person name="Slamovits C.H."/>
            <person name="Spencer D.F."/>
            <person name="Suzuki S."/>
            <person name="Worden A.Z."/>
            <person name="Zauner S."/>
            <person name="Barry K."/>
            <person name="Bell C."/>
            <person name="Bharti A.K."/>
            <person name="Crow J.A."/>
            <person name="Grimwood J."/>
            <person name="Kramer R."/>
            <person name="Lindquist E."/>
            <person name="Lucas S."/>
            <person name="Salamov A."/>
            <person name="McFadden G.I."/>
            <person name="Lane C.E."/>
            <person name="Keeling P.J."/>
            <person name="Gray M.W."/>
            <person name="Grigoriev I.V."/>
            <person name="Archibald J.M."/>
        </authorList>
    </citation>
    <scope>NUCLEOTIDE SEQUENCE</scope>
    <source>
        <strain evidence="10 12">CCMP2712</strain>
    </source>
</reference>
<organism evidence="10">
    <name type="scientific">Guillardia theta (strain CCMP2712)</name>
    <name type="common">Cryptophyte</name>
    <dbReference type="NCBI Taxonomy" id="905079"/>
    <lineage>
        <taxon>Eukaryota</taxon>
        <taxon>Cryptophyceae</taxon>
        <taxon>Pyrenomonadales</taxon>
        <taxon>Geminigeraceae</taxon>
        <taxon>Guillardia</taxon>
    </lineage>
</organism>
<feature type="binding site" evidence="6">
    <location>
        <position position="236"/>
    </location>
    <ligand>
        <name>a divalent metal cation</name>
        <dbReference type="ChEBI" id="CHEBI:60240"/>
    </ligand>
</feature>
<dbReference type="SMART" id="SM01274">
    <property type="entry name" value="malic"/>
    <property type="match status" value="1"/>
</dbReference>
<evidence type="ECO:0000256" key="5">
    <source>
        <dbReference type="PIRSR" id="PIRSR000106-2"/>
    </source>
</evidence>
<evidence type="ECO:0000256" key="1">
    <source>
        <dbReference type="ARBA" id="ARBA00001936"/>
    </source>
</evidence>
<dbReference type="GO" id="GO:0006108">
    <property type="term" value="P:malate metabolic process"/>
    <property type="evidence" value="ECO:0007669"/>
    <property type="project" value="TreeGrafter"/>
</dbReference>
<dbReference type="GO" id="GO:0046872">
    <property type="term" value="F:metal ion binding"/>
    <property type="evidence" value="ECO:0007669"/>
    <property type="project" value="UniProtKB-KW"/>
</dbReference>
<dbReference type="GO" id="GO:0051287">
    <property type="term" value="F:NAD binding"/>
    <property type="evidence" value="ECO:0007669"/>
    <property type="project" value="InterPro"/>
</dbReference>
<dbReference type="FunFam" id="3.40.50.720:FF:000182">
    <property type="entry name" value="NAD-dependent malic enzyme"/>
    <property type="match status" value="1"/>
</dbReference>
<comment type="similarity">
    <text evidence="2 7">Belongs to the malic enzymes family.</text>
</comment>
<dbReference type="OrthoDB" id="5365701at2759"/>
<dbReference type="PANTHER" id="PTHR23406:SF90">
    <property type="entry name" value="MALIC ENZYME-RELATED"/>
    <property type="match status" value="1"/>
</dbReference>
<accession>L1K3S9</accession>
<keyword evidence="7" id="KW-0560">Oxidoreductase</keyword>
<dbReference type="EMBL" id="JH992965">
    <property type="protein sequence ID" value="EKX55125.1"/>
    <property type="molecule type" value="Genomic_DNA"/>
</dbReference>
<dbReference type="InterPro" id="IPR012302">
    <property type="entry name" value="Malic_NAD-bd"/>
</dbReference>
<protein>
    <recommendedName>
        <fullName evidence="7">Malic enzyme</fullName>
    </recommendedName>
</protein>
<comment type="cofactor">
    <cofactor evidence="1">
        <name>Mn(2+)</name>
        <dbReference type="ChEBI" id="CHEBI:29035"/>
    </cofactor>
</comment>
<evidence type="ECO:0000313" key="10">
    <source>
        <dbReference type="EMBL" id="EKX55125.1"/>
    </source>
</evidence>
<feature type="binding site" evidence="5">
    <location>
        <position position="444"/>
    </location>
    <ligand>
        <name>(S)-malate</name>
        <dbReference type="ChEBI" id="CHEBI:15589"/>
    </ligand>
</feature>
<keyword evidence="12" id="KW-1185">Reference proteome</keyword>
<comment type="cofactor">
    <cofactor evidence="6">
        <name>Mg(2+)</name>
        <dbReference type="ChEBI" id="CHEBI:18420"/>
    </cofactor>
    <cofactor evidence="6">
        <name>Mn(2+)</name>
        <dbReference type="ChEBI" id="CHEBI:29035"/>
    </cofactor>
    <text evidence="6">Divalent metal cations. Prefers magnesium or manganese.</text>
</comment>
<feature type="binding site" evidence="6">
    <location>
        <position position="260"/>
    </location>
    <ligand>
        <name>a divalent metal cation</name>
        <dbReference type="ChEBI" id="CHEBI:60240"/>
    </ligand>
</feature>
<dbReference type="KEGG" id="gtt:GUITHDRAFT_91319"/>
<feature type="binding site" evidence="5">
    <location>
        <position position="147"/>
    </location>
    <ligand>
        <name>(S)-malate</name>
        <dbReference type="ChEBI" id="CHEBI:15589"/>
    </ligand>
</feature>
<reference evidence="11" key="3">
    <citation type="submission" date="2015-06" db="UniProtKB">
        <authorList>
            <consortium name="EnsemblProtists"/>
        </authorList>
    </citation>
    <scope>IDENTIFICATION</scope>
</reference>
<evidence type="ECO:0000313" key="11">
    <source>
        <dbReference type="EnsemblProtists" id="EKX55125"/>
    </source>
</evidence>
<dbReference type="GO" id="GO:0004473">
    <property type="term" value="F:malate dehydrogenase (decarboxylating) (NADP+) activity"/>
    <property type="evidence" value="ECO:0007669"/>
    <property type="project" value="TreeGrafter"/>
</dbReference>
<evidence type="ECO:0000256" key="4">
    <source>
        <dbReference type="PIRSR" id="PIRSR000106-1"/>
    </source>
</evidence>
<dbReference type="NCBIfam" id="NF010052">
    <property type="entry name" value="PRK13529.1"/>
    <property type="match status" value="1"/>
</dbReference>
<gene>
    <name evidence="10" type="ORF">GUITHDRAFT_91319</name>
</gene>
<dbReference type="eggNOG" id="KOG1257">
    <property type="taxonomic scope" value="Eukaryota"/>
</dbReference>
<dbReference type="EnsemblProtists" id="EKX55125">
    <property type="protein sequence ID" value="EKX55125"/>
    <property type="gene ID" value="GUITHDRAFT_91319"/>
</dbReference>
<evidence type="ECO:0000256" key="3">
    <source>
        <dbReference type="ARBA" id="ARBA00022723"/>
    </source>
</evidence>
<dbReference type="AlphaFoldDB" id="L1K3S9"/>
<feature type="binding site" evidence="6">
    <location>
        <position position="237"/>
    </location>
    <ligand>
        <name>a divalent metal cation</name>
        <dbReference type="ChEBI" id="CHEBI:60240"/>
    </ligand>
</feature>
<dbReference type="InterPro" id="IPR037062">
    <property type="entry name" value="Malic_N_dom_sf"/>
</dbReference>